<name>A0A7X0TWV7_9ACTN</name>
<accession>A0A7X0TWV7</accession>
<dbReference type="AlphaFoldDB" id="A0A7X0TWV7"/>
<comment type="caution">
    <text evidence="1">The sequence shown here is derived from an EMBL/GenBank/DDBJ whole genome shotgun (WGS) entry which is preliminary data.</text>
</comment>
<organism evidence="1 2">
    <name type="scientific">Nonomuraea rubra</name>
    <dbReference type="NCBI Taxonomy" id="46180"/>
    <lineage>
        <taxon>Bacteria</taxon>
        <taxon>Bacillati</taxon>
        <taxon>Actinomycetota</taxon>
        <taxon>Actinomycetes</taxon>
        <taxon>Streptosporangiales</taxon>
        <taxon>Streptosporangiaceae</taxon>
        <taxon>Nonomuraea</taxon>
    </lineage>
</organism>
<dbReference type="Proteomes" id="UP000565579">
    <property type="component" value="Unassembled WGS sequence"/>
</dbReference>
<reference evidence="1 2" key="1">
    <citation type="submission" date="2020-08" db="EMBL/GenBank/DDBJ databases">
        <title>Sequencing the genomes of 1000 actinobacteria strains.</title>
        <authorList>
            <person name="Klenk H.-P."/>
        </authorList>
    </citation>
    <scope>NUCLEOTIDE SEQUENCE [LARGE SCALE GENOMIC DNA]</scope>
    <source>
        <strain evidence="1 2">DSM 43768</strain>
    </source>
</reference>
<sequence>MSVPAHVAVLMRHFADLRERTHGHAPAPTVRDRPGKDVLFLCTVPLLDPYAWQALEELNGPLLLGTGQITASGVRRTAERGLEALWELSWPEQRLAGIAAVRLHAFYGAGSHHPHLQGGTVGRWPLNVFTPEQAAAELPTLRVIATADLHNVAAQRDHRIIPAMKQ</sequence>
<keyword evidence="2" id="KW-1185">Reference proteome</keyword>
<proteinExistence type="predicted"/>
<dbReference type="RefSeq" id="WP_185101664.1">
    <property type="nucleotide sequence ID" value="NZ_BAAAXY010000070.1"/>
</dbReference>
<evidence type="ECO:0000313" key="1">
    <source>
        <dbReference type="EMBL" id="MBB6546932.1"/>
    </source>
</evidence>
<dbReference type="EMBL" id="JACHMI010000001">
    <property type="protein sequence ID" value="MBB6546932.1"/>
    <property type="molecule type" value="Genomic_DNA"/>
</dbReference>
<evidence type="ECO:0000313" key="2">
    <source>
        <dbReference type="Proteomes" id="UP000565579"/>
    </source>
</evidence>
<protein>
    <submittedName>
        <fullName evidence="1">Uncharacterized protein</fullName>
    </submittedName>
</protein>
<gene>
    <name evidence="1" type="ORF">HD593_001727</name>
</gene>